<dbReference type="RefSeq" id="WP_093327407.1">
    <property type="nucleotide sequence ID" value="NZ_FOAF01000005.1"/>
</dbReference>
<protein>
    <submittedName>
        <fullName evidence="6">Two component transcriptional regulator, LuxR family</fullName>
    </submittedName>
</protein>
<dbReference type="Gene3D" id="1.10.10.10">
    <property type="entry name" value="Winged helix-like DNA-binding domain superfamily/Winged helix DNA-binding domain"/>
    <property type="match status" value="1"/>
</dbReference>
<dbReference type="SMART" id="SM00421">
    <property type="entry name" value="HTH_LUXR"/>
    <property type="match status" value="1"/>
</dbReference>
<dbReference type="EMBL" id="FOAF01000005">
    <property type="protein sequence ID" value="SEL93900.1"/>
    <property type="molecule type" value="Genomic_DNA"/>
</dbReference>
<dbReference type="SUPFAM" id="SSF52172">
    <property type="entry name" value="CheY-like"/>
    <property type="match status" value="1"/>
</dbReference>
<dbReference type="GO" id="GO:0003677">
    <property type="term" value="F:DNA binding"/>
    <property type="evidence" value="ECO:0007669"/>
    <property type="project" value="UniProtKB-KW"/>
</dbReference>
<sequence>MNATIGIVEDQQLILKSLEMLVNSFSHFDVVLSATNGLDLFEKLDQHFSIPDILLIDVRMPLMDGVEVAVKLKKNYPAIKVVALSGLDDSMSVVKMIKSGCCAYLLKSMNLDDLEFALEEIWAKGYYNSRITDMGYQETNLKLMDLKENEMEFLKLACTDLTYHEIASIMCLSIKTIDGYRATLFDKFQVRNRIGLILEVLRHNLIAFPQAKDSI</sequence>
<dbReference type="InterPro" id="IPR058245">
    <property type="entry name" value="NreC/VraR/RcsB-like_REC"/>
</dbReference>
<keyword evidence="2" id="KW-0238">DNA-binding</keyword>
<feature type="domain" description="HTH luxR-type" evidence="4">
    <location>
        <begin position="139"/>
        <end position="204"/>
    </location>
</feature>
<feature type="domain" description="Response regulatory" evidence="5">
    <location>
        <begin position="4"/>
        <end position="122"/>
    </location>
</feature>
<dbReference type="AlphaFoldDB" id="A0A1H7U9Z0"/>
<dbReference type="InterPro" id="IPR016032">
    <property type="entry name" value="Sig_transdc_resp-reg_C-effctor"/>
</dbReference>
<evidence type="ECO:0000313" key="7">
    <source>
        <dbReference type="Proteomes" id="UP000199421"/>
    </source>
</evidence>
<name>A0A1H7U9Z0_OLID1</name>
<keyword evidence="1 3" id="KW-0597">Phosphoprotein</keyword>
<organism evidence="6 7">
    <name type="scientific">Olivibacter domesticus</name>
    <name type="common">Pseudosphingobacterium domesticum</name>
    <dbReference type="NCBI Taxonomy" id="407022"/>
    <lineage>
        <taxon>Bacteria</taxon>
        <taxon>Pseudomonadati</taxon>
        <taxon>Bacteroidota</taxon>
        <taxon>Sphingobacteriia</taxon>
        <taxon>Sphingobacteriales</taxon>
        <taxon>Sphingobacteriaceae</taxon>
        <taxon>Olivibacter</taxon>
    </lineage>
</organism>
<gene>
    <name evidence="6" type="ORF">SAMN05661044_03804</name>
</gene>
<dbReference type="PROSITE" id="PS50110">
    <property type="entry name" value="RESPONSE_REGULATORY"/>
    <property type="match status" value="1"/>
</dbReference>
<dbReference type="STRING" id="407022.SAMN05661044_03804"/>
<dbReference type="Gene3D" id="3.40.50.2300">
    <property type="match status" value="1"/>
</dbReference>
<dbReference type="SUPFAM" id="SSF46894">
    <property type="entry name" value="C-terminal effector domain of the bipartite response regulators"/>
    <property type="match status" value="1"/>
</dbReference>
<dbReference type="PANTHER" id="PTHR43214:SF37">
    <property type="entry name" value="TRANSCRIPTIONAL REGULATORY PROTEIN YDFI"/>
    <property type="match status" value="1"/>
</dbReference>
<dbReference type="PROSITE" id="PS50043">
    <property type="entry name" value="HTH_LUXR_2"/>
    <property type="match status" value="1"/>
</dbReference>
<dbReference type="Proteomes" id="UP000199421">
    <property type="component" value="Unassembled WGS sequence"/>
</dbReference>
<evidence type="ECO:0000259" key="5">
    <source>
        <dbReference type="PROSITE" id="PS50110"/>
    </source>
</evidence>
<evidence type="ECO:0000313" key="6">
    <source>
        <dbReference type="EMBL" id="SEL93900.1"/>
    </source>
</evidence>
<proteinExistence type="predicted"/>
<dbReference type="PANTHER" id="PTHR43214">
    <property type="entry name" value="TWO-COMPONENT RESPONSE REGULATOR"/>
    <property type="match status" value="1"/>
</dbReference>
<evidence type="ECO:0000259" key="4">
    <source>
        <dbReference type="PROSITE" id="PS50043"/>
    </source>
</evidence>
<dbReference type="InterPro" id="IPR036388">
    <property type="entry name" value="WH-like_DNA-bd_sf"/>
</dbReference>
<accession>A0A1H7U9Z0</accession>
<dbReference type="SMART" id="SM00448">
    <property type="entry name" value="REC"/>
    <property type="match status" value="1"/>
</dbReference>
<evidence type="ECO:0000256" key="2">
    <source>
        <dbReference type="ARBA" id="ARBA00023125"/>
    </source>
</evidence>
<dbReference type="CDD" id="cd17535">
    <property type="entry name" value="REC_NarL-like"/>
    <property type="match status" value="1"/>
</dbReference>
<evidence type="ECO:0000256" key="1">
    <source>
        <dbReference type="ARBA" id="ARBA00022553"/>
    </source>
</evidence>
<evidence type="ECO:0000256" key="3">
    <source>
        <dbReference type="PROSITE-ProRule" id="PRU00169"/>
    </source>
</evidence>
<dbReference type="GO" id="GO:0000160">
    <property type="term" value="P:phosphorelay signal transduction system"/>
    <property type="evidence" value="ECO:0007669"/>
    <property type="project" value="InterPro"/>
</dbReference>
<feature type="modified residue" description="4-aspartylphosphate" evidence="3">
    <location>
        <position position="57"/>
    </location>
</feature>
<dbReference type="InterPro" id="IPR000792">
    <property type="entry name" value="Tscrpt_reg_LuxR_C"/>
</dbReference>
<reference evidence="7" key="1">
    <citation type="submission" date="2016-10" db="EMBL/GenBank/DDBJ databases">
        <authorList>
            <person name="Varghese N."/>
            <person name="Submissions S."/>
        </authorList>
    </citation>
    <scope>NUCLEOTIDE SEQUENCE [LARGE SCALE GENOMIC DNA]</scope>
    <source>
        <strain evidence="7">DSM 18733</strain>
    </source>
</reference>
<dbReference type="OrthoDB" id="9797341at2"/>
<dbReference type="InterPro" id="IPR011006">
    <property type="entry name" value="CheY-like_superfamily"/>
</dbReference>
<dbReference type="GO" id="GO:0006355">
    <property type="term" value="P:regulation of DNA-templated transcription"/>
    <property type="evidence" value="ECO:0007669"/>
    <property type="project" value="InterPro"/>
</dbReference>
<dbReference type="InterPro" id="IPR001789">
    <property type="entry name" value="Sig_transdc_resp-reg_receiver"/>
</dbReference>
<keyword evidence="7" id="KW-1185">Reference proteome</keyword>
<dbReference type="Pfam" id="PF00196">
    <property type="entry name" value="GerE"/>
    <property type="match status" value="1"/>
</dbReference>
<dbReference type="InterPro" id="IPR039420">
    <property type="entry name" value="WalR-like"/>
</dbReference>
<dbReference type="Pfam" id="PF00072">
    <property type="entry name" value="Response_reg"/>
    <property type="match status" value="1"/>
</dbReference>